<dbReference type="Gramene" id="TraesCS1B03G0303300.1">
    <property type="protein sequence ID" value="TraesCS1B03G0303300.1.CDS1"/>
    <property type="gene ID" value="TraesCS1B03G0303300"/>
</dbReference>
<evidence type="ECO:0000313" key="8">
    <source>
        <dbReference type="Proteomes" id="UP000019116"/>
    </source>
</evidence>
<accession>A0A3B5YT72</accession>
<dbReference type="Proteomes" id="UP000019116">
    <property type="component" value="Chromosome 1B"/>
</dbReference>
<dbReference type="GO" id="GO:0000166">
    <property type="term" value="F:nucleotide binding"/>
    <property type="evidence" value="ECO:0007669"/>
    <property type="project" value="UniProtKB-KW"/>
</dbReference>
<comment type="similarity">
    <text evidence="1">Belongs to the disease resistance NB-LRR family.</text>
</comment>
<feature type="domain" description="Disease resistance N-terminal" evidence="6">
    <location>
        <begin position="12"/>
        <end position="89"/>
    </location>
</feature>
<dbReference type="EnsemblPlants" id="TraesCS1B02G112100.1">
    <property type="protein sequence ID" value="TraesCS1B02G112100.1.cds1"/>
    <property type="gene ID" value="TraesCS1B02G112100"/>
</dbReference>
<dbReference type="Gramene" id="TraesRN1B0100299400.1">
    <property type="protein sequence ID" value="TraesRN1B0100299400.1"/>
    <property type="gene ID" value="TraesRN1B0100299400"/>
</dbReference>
<dbReference type="SMR" id="A0A3B5YT72"/>
<evidence type="ECO:0000259" key="6">
    <source>
        <dbReference type="Pfam" id="PF18052"/>
    </source>
</evidence>
<dbReference type="Gramene" id="TraesCLE_scaffold_079614_01G000500.1">
    <property type="protein sequence ID" value="TraesCLE_scaffold_079614_01G000500.1"/>
    <property type="gene ID" value="TraesCLE_scaffold_079614_01G000500"/>
</dbReference>
<evidence type="ECO:0000313" key="7">
    <source>
        <dbReference type="EnsemblPlants" id="TraesCS1B02G112100.1.cds1"/>
    </source>
</evidence>
<dbReference type="Pfam" id="PF18052">
    <property type="entry name" value="Rx_N"/>
    <property type="match status" value="1"/>
</dbReference>
<name>A0A3B5YT72_WHEAT</name>
<dbReference type="InterPro" id="IPR041118">
    <property type="entry name" value="Rx_N"/>
</dbReference>
<keyword evidence="4" id="KW-0547">Nucleotide-binding</keyword>
<keyword evidence="5" id="KW-0611">Plant defense</keyword>
<sequence length="105" mass="11262">MDFAVNAALWVVGKALAPVTDGLLESWVASAGLGANIDALKMQLLYGQGMLDNAQGRDIRSPALKELLHKLRELAYGADDVLDELDYFCIQDALEGTCHAADLDA</sequence>
<reference evidence="7" key="2">
    <citation type="submission" date="2018-10" db="UniProtKB">
        <authorList>
            <consortium name="EnsemblPlants"/>
        </authorList>
    </citation>
    <scope>IDENTIFICATION</scope>
</reference>
<keyword evidence="2" id="KW-0433">Leucine-rich repeat</keyword>
<evidence type="ECO:0000256" key="2">
    <source>
        <dbReference type="ARBA" id="ARBA00022614"/>
    </source>
</evidence>
<evidence type="ECO:0000256" key="3">
    <source>
        <dbReference type="ARBA" id="ARBA00022737"/>
    </source>
</evidence>
<reference evidence="7" key="1">
    <citation type="submission" date="2018-08" db="EMBL/GenBank/DDBJ databases">
        <authorList>
            <person name="Rossello M."/>
        </authorList>
    </citation>
    <scope>NUCLEOTIDE SEQUENCE [LARGE SCALE GENOMIC DNA]</scope>
    <source>
        <strain evidence="7">cv. Chinese Spring</strain>
    </source>
</reference>
<evidence type="ECO:0000256" key="4">
    <source>
        <dbReference type="ARBA" id="ARBA00022741"/>
    </source>
</evidence>
<dbReference type="AlphaFoldDB" id="A0A3B5YT72"/>
<dbReference type="Gramene" id="TraesCS1B02G112100.1">
    <property type="protein sequence ID" value="TraesCS1B02G112100.1.cds1"/>
    <property type="gene ID" value="TraesCS1B02G112100"/>
</dbReference>
<dbReference type="Gramene" id="TraesWEE_scaffold_521532_01G000100.1">
    <property type="protein sequence ID" value="TraesWEE_scaffold_521532_01G000100.1"/>
    <property type="gene ID" value="TraesWEE_scaffold_521532_01G000100"/>
</dbReference>
<dbReference type="Gramene" id="TraesROB_scaffold_033821_01G000500.1">
    <property type="protein sequence ID" value="TraesROB_scaffold_033821_01G000500.1"/>
    <property type="gene ID" value="TraesROB_scaffold_033821_01G000500"/>
</dbReference>
<organism evidence="7">
    <name type="scientific">Triticum aestivum</name>
    <name type="common">Wheat</name>
    <dbReference type="NCBI Taxonomy" id="4565"/>
    <lineage>
        <taxon>Eukaryota</taxon>
        <taxon>Viridiplantae</taxon>
        <taxon>Streptophyta</taxon>
        <taxon>Embryophyta</taxon>
        <taxon>Tracheophyta</taxon>
        <taxon>Spermatophyta</taxon>
        <taxon>Magnoliopsida</taxon>
        <taxon>Liliopsida</taxon>
        <taxon>Poales</taxon>
        <taxon>Poaceae</taxon>
        <taxon>BOP clade</taxon>
        <taxon>Pooideae</taxon>
        <taxon>Triticodae</taxon>
        <taxon>Triticeae</taxon>
        <taxon>Triticinae</taxon>
        <taxon>Triticum</taxon>
    </lineage>
</organism>
<keyword evidence="3" id="KW-0677">Repeat</keyword>
<evidence type="ECO:0000256" key="1">
    <source>
        <dbReference type="ARBA" id="ARBA00008894"/>
    </source>
</evidence>
<proteinExistence type="inferred from homology"/>
<dbReference type="OrthoDB" id="676834at2759"/>
<keyword evidence="8" id="KW-1185">Reference proteome</keyword>
<dbReference type="STRING" id="4565.A0A3B5YT72"/>
<protein>
    <recommendedName>
        <fullName evidence="6">Disease resistance N-terminal domain-containing protein</fullName>
    </recommendedName>
</protein>
<evidence type="ECO:0000256" key="5">
    <source>
        <dbReference type="ARBA" id="ARBA00022821"/>
    </source>
</evidence>
<dbReference type="Gene3D" id="1.20.5.4130">
    <property type="match status" value="1"/>
</dbReference>
<dbReference type="OMA" id="FRIWQTA"/>
<dbReference type="GO" id="GO:0006952">
    <property type="term" value="P:defense response"/>
    <property type="evidence" value="ECO:0007669"/>
    <property type="project" value="UniProtKB-KW"/>
</dbReference>